<evidence type="ECO:0000313" key="9">
    <source>
        <dbReference type="EMBL" id="MDG3586976.1"/>
    </source>
</evidence>
<dbReference type="EC" id="2.1.1.34" evidence="7"/>
<feature type="binding site" evidence="7">
    <location>
        <position position="108"/>
    </location>
    <ligand>
        <name>S-adenosyl-L-methionine</name>
        <dbReference type="ChEBI" id="CHEBI:59789"/>
    </ligand>
</feature>
<dbReference type="InterPro" id="IPR029028">
    <property type="entry name" value="Alpha/beta_knot_MTases"/>
</dbReference>
<keyword evidence="4 7" id="KW-0949">S-adenosyl-L-methionine</keyword>
<dbReference type="EMBL" id="JAPMUA010000005">
    <property type="protein sequence ID" value="MDG3586976.1"/>
    <property type="molecule type" value="Genomic_DNA"/>
</dbReference>
<organism evidence="9 10">
    <name type="scientific">Galbibacter pacificus</name>
    <dbReference type="NCBI Taxonomy" id="2996052"/>
    <lineage>
        <taxon>Bacteria</taxon>
        <taxon>Pseudomonadati</taxon>
        <taxon>Bacteroidota</taxon>
        <taxon>Flavobacteriia</taxon>
        <taxon>Flavobacteriales</taxon>
        <taxon>Flavobacteriaceae</taxon>
        <taxon>Galbibacter</taxon>
    </lineage>
</organism>
<dbReference type="CDD" id="cd18092">
    <property type="entry name" value="SpoU-like_TrmH"/>
    <property type="match status" value="1"/>
</dbReference>
<dbReference type="GO" id="GO:0032259">
    <property type="term" value="P:methylation"/>
    <property type="evidence" value="ECO:0007669"/>
    <property type="project" value="UniProtKB-KW"/>
</dbReference>
<evidence type="ECO:0000256" key="6">
    <source>
        <dbReference type="ARBA" id="ARBA00022884"/>
    </source>
</evidence>
<evidence type="ECO:0000256" key="2">
    <source>
        <dbReference type="ARBA" id="ARBA00022603"/>
    </source>
</evidence>
<dbReference type="InterPro" id="IPR033671">
    <property type="entry name" value="TrmH"/>
</dbReference>
<feature type="binding site" evidence="7">
    <location>
        <position position="151"/>
    </location>
    <ligand>
        <name>S-adenosyl-L-methionine</name>
        <dbReference type="ChEBI" id="CHEBI:59789"/>
    </ligand>
</feature>
<dbReference type="InterPro" id="IPR029026">
    <property type="entry name" value="tRNA_m1G_MTases_N"/>
</dbReference>
<keyword evidence="6 7" id="KW-0694">RNA-binding</keyword>
<evidence type="ECO:0000256" key="4">
    <source>
        <dbReference type="ARBA" id="ARBA00022691"/>
    </source>
</evidence>
<evidence type="ECO:0000259" key="8">
    <source>
        <dbReference type="Pfam" id="PF00588"/>
    </source>
</evidence>
<sequence length="216" mass="24574">MSKALLEYLEGFITSARKERIQEILLGRTKHFTVAIEDVYQLHNTSAVIRSCDAFGIQQAHVIEEQYGKRLDKNIAMGSQKWVDVYRYANTQDCIEAIKAQGYQIIATTPHNNACMLEDFAIDKKSALFFGTEKSGLTPAIMQQADGYLKIPMHGFAESLNISVSVAIILQHLCARLRKSNIEWQLTDGEMLEKRIDWSKKSIRSIEDVLKRYNNG</sequence>
<feature type="binding site" evidence="7">
    <location>
        <position position="160"/>
    </location>
    <ligand>
        <name>S-adenosyl-L-methionine</name>
        <dbReference type="ChEBI" id="CHEBI:59789"/>
    </ligand>
</feature>
<keyword evidence="10" id="KW-1185">Reference proteome</keyword>
<dbReference type="Gene3D" id="3.40.1280.10">
    <property type="match status" value="1"/>
</dbReference>
<dbReference type="SUPFAM" id="SSF75217">
    <property type="entry name" value="alpha/beta knot"/>
    <property type="match status" value="1"/>
</dbReference>
<comment type="catalytic activity">
    <reaction evidence="7">
        <text>guanosine(18) in tRNA + S-adenosyl-L-methionine = 2'-O-methylguanosine(18) in tRNA + S-adenosyl-L-homocysteine + H(+)</text>
        <dbReference type="Rhea" id="RHEA:20077"/>
        <dbReference type="Rhea" id="RHEA-COMP:10190"/>
        <dbReference type="Rhea" id="RHEA-COMP:10192"/>
        <dbReference type="ChEBI" id="CHEBI:15378"/>
        <dbReference type="ChEBI" id="CHEBI:57856"/>
        <dbReference type="ChEBI" id="CHEBI:59789"/>
        <dbReference type="ChEBI" id="CHEBI:74269"/>
        <dbReference type="ChEBI" id="CHEBI:74445"/>
        <dbReference type="EC" id="2.1.1.34"/>
    </reaction>
</comment>
<dbReference type="PANTHER" id="PTHR43453:SF1">
    <property type="entry name" value="TRNA_RRNA METHYLTRANSFERASE SPOU TYPE DOMAIN-CONTAINING PROTEIN"/>
    <property type="match status" value="1"/>
</dbReference>
<keyword evidence="1 7" id="KW-0820">tRNA-binding</keyword>
<evidence type="ECO:0000256" key="1">
    <source>
        <dbReference type="ARBA" id="ARBA00022555"/>
    </source>
</evidence>
<comment type="caution">
    <text evidence="7">Lacks conserved residue(s) required for the propagation of feature annotation.</text>
</comment>
<reference evidence="9" key="1">
    <citation type="submission" date="2022-11" db="EMBL/GenBank/DDBJ databases">
        <title>High-quality draft genome sequence of Galbibacter sp. strain CMA-7.</title>
        <authorList>
            <person name="Wei L."/>
            <person name="Dong C."/>
            <person name="Shao Z."/>
        </authorList>
    </citation>
    <scope>NUCLEOTIDE SEQUENCE</scope>
    <source>
        <strain evidence="9">CMA-7</strain>
    </source>
</reference>
<evidence type="ECO:0000256" key="7">
    <source>
        <dbReference type="HAMAP-Rule" id="MF_02060"/>
    </source>
</evidence>
<feature type="domain" description="tRNA/rRNA methyltransferase SpoU type" evidence="8">
    <location>
        <begin position="32"/>
        <end position="170"/>
    </location>
</feature>
<keyword evidence="3 7" id="KW-0808">Transferase</keyword>
<comment type="similarity">
    <text evidence="7">Belongs to the class IV-like SAM-binding methyltransferase superfamily. RNA methyltransferase TrmH family.</text>
</comment>
<keyword evidence="5 7" id="KW-0819">tRNA processing</keyword>
<dbReference type="Proteomes" id="UP001153642">
    <property type="component" value="Unassembled WGS sequence"/>
</dbReference>
<name>A0ABT6FUP4_9FLAO</name>
<dbReference type="RefSeq" id="WP_277900756.1">
    <property type="nucleotide sequence ID" value="NZ_JAPMUA010000005.1"/>
</dbReference>
<gene>
    <name evidence="7" type="primary">trmH</name>
    <name evidence="9" type="ORF">OSR52_13960</name>
</gene>
<keyword evidence="2 7" id="KW-0489">Methyltransferase</keyword>
<dbReference type="InterPro" id="IPR001537">
    <property type="entry name" value="SpoU_MeTrfase"/>
</dbReference>
<evidence type="ECO:0000313" key="10">
    <source>
        <dbReference type="Proteomes" id="UP001153642"/>
    </source>
</evidence>
<dbReference type="GO" id="GO:0008168">
    <property type="term" value="F:methyltransferase activity"/>
    <property type="evidence" value="ECO:0007669"/>
    <property type="project" value="UniProtKB-KW"/>
</dbReference>
<protein>
    <recommendedName>
        <fullName evidence="7">tRNA (guanosine(18)-2'-O)-methyltransferase</fullName>
        <ecNumber evidence="7">2.1.1.34</ecNumber>
    </recommendedName>
    <alternativeName>
        <fullName evidence="7">tRNA [Gm18] methyltransferase</fullName>
    </alternativeName>
</protein>
<evidence type="ECO:0000256" key="3">
    <source>
        <dbReference type="ARBA" id="ARBA00022679"/>
    </source>
</evidence>
<dbReference type="HAMAP" id="MF_02060">
    <property type="entry name" value="tRNA_methyltr_TrmH"/>
    <property type="match status" value="1"/>
</dbReference>
<comment type="function">
    <text evidence="7">Catalyzes the 2'-O methylation of guanosine at position 18 in tRNA.</text>
</comment>
<dbReference type="Pfam" id="PF00588">
    <property type="entry name" value="SpoU_methylase"/>
    <property type="match status" value="1"/>
</dbReference>
<dbReference type="PANTHER" id="PTHR43453">
    <property type="entry name" value="RRNA METHYLASE-LIKE"/>
    <property type="match status" value="1"/>
</dbReference>
<comment type="caution">
    <text evidence="9">The sequence shown here is derived from an EMBL/GenBank/DDBJ whole genome shotgun (WGS) entry which is preliminary data.</text>
</comment>
<evidence type="ECO:0000256" key="5">
    <source>
        <dbReference type="ARBA" id="ARBA00022694"/>
    </source>
</evidence>
<proteinExistence type="inferred from homology"/>
<accession>A0ABT6FUP4</accession>